<evidence type="ECO:0000256" key="4">
    <source>
        <dbReference type="ARBA" id="ARBA00013404"/>
    </source>
</evidence>
<accession>A0A1E3P3U7</accession>
<dbReference type="PROSITE" id="PS50830">
    <property type="entry name" value="TNASE_3"/>
    <property type="match status" value="1"/>
</dbReference>
<sequence>MNKNESHFLDSRVIIMSTILTSSVFGGYKFYTRFLRPIQKATDIPTGHFYKRSLLGKVTSVGDGDNFHFFHTPGGIIGGWNWLRFPPKTNQRNLKNKTLHIRLCGVDAPERAHFGKPAQPYSDEALGWLRSFILGRRIRVKPLSIDQYGRVVGKATIWTLFGRKNVSLEMIKNGVGIVYEGKASAEFDGDEMIFREEEKKAKKSRKGLWASGKKLQTPGEFKKQHRT</sequence>
<dbReference type="GO" id="GO:0016787">
    <property type="term" value="F:hydrolase activity"/>
    <property type="evidence" value="ECO:0007669"/>
    <property type="project" value="UniProtKB-KW"/>
</dbReference>
<feature type="domain" description="TNase-like" evidence="12">
    <location>
        <begin position="52"/>
        <end position="211"/>
    </location>
</feature>
<evidence type="ECO:0000256" key="9">
    <source>
        <dbReference type="ARBA" id="ARBA00022837"/>
    </source>
</evidence>
<keyword evidence="11" id="KW-0472">Membrane</keyword>
<evidence type="ECO:0000313" key="14">
    <source>
        <dbReference type="Proteomes" id="UP000094112"/>
    </source>
</evidence>
<dbReference type="RefSeq" id="XP_019038779.1">
    <property type="nucleotide sequence ID" value="XM_019181819.1"/>
</dbReference>
<dbReference type="Gene3D" id="2.40.50.90">
    <property type="match status" value="1"/>
</dbReference>
<dbReference type="InterPro" id="IPR016071">
    <property type="entry name" value="Staphylococal_nuclease_OB-fold"/>
</dbReference>
<dbReference type="SMART" id="SM00318">
    <property type="entry name" value="SNc"/>
    <property type="match status" value="1"/>
</dbReference>
<evidence type="ECO:0000256" key="11">
    <source>
        <dbReference type="SAM" id="Phobius"/>
    </source>
</evidence>
<organism evidence="13 14">
    <name type="scientific">Wickerhamomyces anomalus (strain ATCC 58044 / CBS 1984 / NCYC 433 / NRRL Y-366-8)</name>
    <name type="common">Yeast</name>
    <name type="synonym">Hansenula anomala</name>
    <dbReference type="NCBI Taxonomy" id="683960"/>
    <lineage>
        <taxon>Eukaryota</taxon>
        <taxon>Fungi</taxon>
        <taxon>Dikarya</taxon>
        <taxon>Ascomycota</taxon>
        <taxon>Saccharomycotina</taxon>
        <taxon>Saccharomycetes</taxon>
        <taxon>Phaffomycetales</taxon>
        <taxon>Wickerhamomycetaceae</taxon>
        <taxon>Wickerhamomyces</taxon>
    </lineage>
</organism>
<evidence type="ECO:0000259" key="12">
    <source>
        <dbReference type="PROSITE" id="PS50830"/>
    </source>
</evidence>
<dbReference type="Proteomes" id="UP000094112">
    <property type="component" value="Unassembled WGS sequence"/>
</dbReference>
<proteinExistence type="inferred from homology"/>
<keyword evidence="9" id="KW-0106">Calcium</keyword>
<feature type="region of interest" description="Disordered" evidence="10">
    <location>
        <begin position="201"/>
        <end position="227"/>
    </location>
</feature>
<evidence type="ECO:0000313" key="13">
    <source>
        <dbReference type="EMBL" id="ODQ59572.1"/>
    </source>
</evidence>
<gene>
    <name evidence="13" type="ORF">WICANDRAFT_31320</name>
</gene>
<evidence type="ECO:0000256" key="10">
    <source>
        <dbReference type="SAM" id="MobiDB-lite"/>
    </source>
</evidence>
<dbReference type="PANTHER" id="PTHR12302:SF3">
    <property type="entry name" value="SERINE_THREONINE-PROTEIN KINASE 31"/>
    <property type="match status" value="1"/>
</dbReference>
<dbReference type="SUPFAM" id="SSF50199">
    <property type="entry name" value="Staphylococcal nuclease"/>
    <property type="match status" value="1"/>
</dbReference>
<feature type="transmembrane region" description="Helical" evidence="11">
    <location>
        <begin position="12"/>
        <end position="31"/>
    </location>
</feature>
<evidence type="ECO:0000256" key="8">
    <source>
        <dbReference type="ARBA" id="ARBA00022801"/>
    </source>
</evidence>
<dbReference type="STRING" id="683960.A0A1E3P3U7"/>
<keyword evidence="7" id="KW-0255">Endonuclease</keyword>
<name>A0A1E3P3U7_WICAA</name>
<evidence type="ECO:0000256" key="1">
    <source>
        <dbReference type="ARBA" id="ARBA00004167"/>
    </source>
</evidence>
<comment type="subcellular location">
    <subcellularLocation>
        <location evidence="1">Membrane</location>
        <topology evidence="1">Single-pass membrane protein</topology>
    </subcellularLocation>
    <subcellularLocation>
        <location evidence="2">Mitochondrion</location>
    </subcellularLocation>
</comment>
<dbReference type="EMBL" id="KV454210">
    <property type="protein sequence ID" value="ODQ59572.1"/>
    <property type="molecule type" value="Genomic_DNA"/>
</dbReference>
<keyword evidence="6" id="KW-0540">Nuclease</keyword>
<keyword evidence="8" id="KW-0378">Hydrolase</keyword>
<keyword evidence="11" id="KW-1133">Transmembrane helix</keyword>
<dbReference type="Pfam" id="PF00565">
    <property type="entry name" value="SNase"/>
    <property type="match status" value="1"/>
</dbReference>
<keyword evidence="14" id="KW-1185">Reference proteome</keyword>
<comment type="similarity">
    <text evidence="3">Belongs to the LCL3 family.</text>
</comment>
<protein>
    <recommendedName>
        <fullName evidence="4">Probable endonuclease LCL3</fullName>
    </recommendedName>
    <alternativeName>
        <fullName evidence="5">Probable endonuclease lcl3</fullName>
    </alternativeName>
</protein>
<dbReference type="AlphaFoldDB" id="A0A1E3P3U7"/>
<evidence type="ECO:0000256" key="3">
    <source>
        <dbReference type="ARBA" id="ARBA00005435"/>
    </source>
</evidence>
<dbReference type="GO" id="GO:0016020">
    <property type="term" value="C:membrane"/>
    <property type="evidence" value="ECO:0007669"/>
    <property type="project" value="UniProtKB-SubCell"/>
</dbReference>
<reference evidence="13 14" key="1">
    <citation type="journal article" date="2016" name="Proc. Natl. Acad. Sci. U.S.A.">
        <title>Comparative genomics of biotechnologically important yeasts.</title>
        <authorList>
            <person name="Riley R."/>
            <person name="Haridas S."/>
            <person name="Wolfe K.H."/>
            <person name="Lopes M.R."/>
            <person name="Hittinger C.T."/>
            <person name="Goeker M."/>
            <person name="Salamov A.A."/>
            <person name="Wisecaver J.H."/>
            <person name="Long T.M."/>
            <person name="Calvey C.H."/>
            <person name="Aerts A.L."/>
            <person name="Barry K.W."/>
            <person name="Choi C."/>
            <person name="Clum A."/>
            <person name="Coughlan A.Y."/>
            <person name="Deshpande S."/>
            <person name="Douglass A.P."/>
            <person name="Hanson S.J."/>
            <person name="Klenk H.-P."/>
            <person name="LaButti K.M."/>
            <person name="Lapidus A."/>
            <person name="Lindquist E.A."/>
            <person name="Lipzen A.M."/>
            <person name="Meier-Kolthoff J.P."/>
            <person name="Ohm R.A."/>
            <person name="Otillar R.P."/>
            <person name="Pangilinan J.L."/>
            <person name="Peng Y."/>
            <person name="Rokas A."/>
            <person name="Rosa C.A."/>
            <person name="Scheuner C."/>
            <person name="Sibirny A.A."/>
            <person name="Slot J.C."/>
            <person name="Stielow J.B."/>
            <person name="Sun H."/>
            <person name="Kurtzman C.P."/>
            <person name="Blackwell M."/>
            <person name="Grigoriev I.V."/>
            <person name="Jeffries T.W."/>
        </authorList>
    </citation>
    <scope>NUCLEOTIDE SEQUENCE [LARGE SCALE GENOMIC DNA]</scope>
    <source>
        <strain evidence="14">ATCC 58044 / CBS 1984 / NCYC 433 / NRRL Y-366-8</strain>
    </source>
</reference>
<dbReference type="GO" id="GO:0004519">
    <property type="term" value="F:endonuclease activity"/>
    <property type="evidence" value="ECO:0007669"/>
    <property type="project" value="UniProtKB-KW"/>
</dbReference>
<dbReference type="InterPro" id="IPR035437">
    <property type="entry name" value="SNase_OB-fold_sf"/>
</dbReference>
<dbReference type="PANTHER" id="PTHR12302">
    <property type="entry name" value="EBNA2 BINDING PROTEIN P100"/>
    <property type="match status" value="1"/>
</dbReference>
<evidence type="ECO:0000256" key="2">
    <source>
        <dbReference type="ARBA" id="ARBA00004173"/>
    </source>
</evidence>
<dbReference type="GO" id="GO:0005739">
    <property type="term" value="C:mitochondrion"/>
    <property type="evidence" value="ECO:0007669"/>
    <property type="project" value="UniProtKB-SubCell"/>
</dbReference>
<keyword evidence="11" id="KW-0812">Transmembrane</keyword>
<evidence type="ECO:0000256" key="7">
    <source>
        <dbReference type="ARBA" id="ARBA00022759"/>
    </source>
</evidence>
<evidence type="ECO:0000256" key="5">
    <source>
        <dbReference type="ARBA" id="ARBA00014651"/>
    </source>
</evidence>
<dbReference type="OrthoDB" id="430293at2759"/>
<evidence type="ECO:0000256" key="6">
    <source>
        <dbReference type="ARBA" id="ARBA00022722"/>
    </source>
</evidence>
<dbReference type="GeneID" id="30199065"/>